<evidence type="ECO:0000313" key="1">
    <source>
        <dbReference type="EMBL" id="TCT00741.1"/>
    </source>
</evidence>
<organism evidence="1 2">
    <name type="scientific">Pseudofulvimonas gallinarii</name>
    <dbReference type="NCBI Taxonomy" id="634155"/>
    <lineage>
        <taxon>Bacteria</taxon>
        <taxon>Pseudomonadati</taxon>
        <taxon>Pseudomonadota</taxon>
        <taxon>Gammaproteobacteria</taxon>
        <taxon>Lysobacterales</taxon>
        <taxon>Rhodanobacteraceae</taxon>
        <taxon>Pseudofulvimonas</taxon>
    </lineage>
</organism>
<sequence length="94" mass="10191">MLEVATAGNASTRYCGTRDDSGECIGIDGGVRSLTRGETAALVEPRRVGSGRGESRRLQAVRRARQAVTLGYFRPWVQGRPPILAMSWAIRATD</sequence>
<proteinExistence type="predicted"/>
<gene>
    <name evidence="1" type="ORF">EDC25_102106</name>
</gene>
<reference evidence="1 2" key="1">
    <citation type="submission" date="2019-03" db="EMBL/GenBank/DDBJ databases">
        <title>Genomic Encyclopedia of Type Strains, Phase IV (KMG-IV): sequencing the most valuable type-strain genomes for metagenomic binning, comparative biology and taxonomic classification.</title>
        <authorList>
            <person name="Goeker M."/>
        </authorList>
    </citation>
    <scope>NUCLEOTIDE SEQUENCE [LARGE SCALE GENOMIC DNA]</scope>
    <source>
        <strain evidence="1 2">DSM 21944</strain>
    </source>
</reference>
<accession>A0A4R3LLD6</accession>
<keyword evidence="2" id="KW-1185">Reference proteome</keyword>
<protein>
    <submittedName>
        <fullName evidence="1">Uncharacterized protein</fullName>
    </submittedName>
</protein>
<dbReference type="AlphaFoldDB" id="A0A4R3LLD6"/>
<dbReference type="Proteomes" id="UP000294599">
    <property type="component" value="Unassembled WGS sequence"/>
</dbReference>
<evidence type="ECO:0000313" key="2">
    <source>
        <dbReference type="Proteomes" id="UP000294599"/>
    </source>
</evidence>
<comment type="caution">
    <text evidence="1">The sequence shown here is derived from an EMBL/GenBank/DDBJ whole genome shotgun (WGS) entry which is preliminary data.</text>
</comment>
<dbReference type="EMBL" id="SMAF01000002">
    <property type="protein sequence ID" value="TCT00741.1"/>
    <property type="molecule type" value="Genomic_DNA"/>
</dbReference>
<name>A0A4R3LLD6_9GAMM</name>
<dbReference type="RefSeq" id="WP_168708773.1">
    <property type="nucleotide sequence ID" value="NZ_SMAF01000002.1"/>
</dbReference>